<evidence type="ECO:0008006" key="3">
    <source>
        <dbReference type="Google" id="ProtNLM"/>
    </source>
</evidence>
<dbReference type="Pfam" id="PF08892">
    <property type="entry name" value="YqcI_YcgG"/>
    <property type="match status" value="1"/>
</dbReference>
<comment type="caution">
    <text evidence="1">The sequence shown here is derived from an EMBL/GenBank/DDBJ whole genome shotgun (WGS) entry which is preliminary data.</text>
</comment>
<evidence type="ECO:0000313" key="2">
    <source>
        <dbReference type="Proteomes" id="UP000484988"/>
    </source>
</evidence>
<dbReference type="Proteomes" id="UP000484988">
    <property type="component" value="Unassembled WGS sequence"/>
</dbReference>
<reference evidence="1 2" key="1">
    <citation type="submission" date="2020-02" db="EMBL/GenBank/DDBJ databases">
        <title>Whole Genome Shotgun Sequence of Streptomyces sp. strain CWH03.</title>
        <authorList>
            <person name="Dohra H."/>
            <person name="Kodani S."/>
            <person name="Yamamura H."/>
        </authorList>
    </citation>
    <scope>NUCLEOTIDE SEQUENCE [LARGE SCALE GENOMIC DNA]</scope>
    <source>
        <strain evidence="1 2">CWH03</strain>
    </source>
</reference>
<dbReference type="EMBL" id="BLLG01000022">
    <property type="protein sequence ID" value="GFH38984.1"/>
    <property type="molecule type" value="Genomic_DNA"/>
</dbReference>
<gene>
    <name evidence="1" type="ORF">SCWH03_52480</name>
</gene>
<dbReference type="InterPro" id="IPR014988">
    <property type="entry name" value="Uncharacterised_YqcI/YcgG"/>
</dbReference>
<protein>
    <recommendedName>
        <fullName evidence="3">YqcI/YcgG family protein</fullName>
    </recommendedName>
</protein>
<dbReference type="PANTHER" id="PTHR40045">
    <property type="entry name" value="YCGG FAMILY PROTEIN"/>
    <property type="match status" value="1"/>
</dbReference>
<name>A0A6A0B3U2_9ACTN</name>
<sequence>MAEAATARLWAGGEGAAPHGTPQWAIEERRRVRGTLLGAHPAPYPCHFGSIGENKGTNHYTYWDLRQNSASEAKAVARGLRAFVGMQRALTAERLSLLIMAGPPQADRDFAWYRDLFWNMLSALHEHDRDPWPAGVPDDLEDPKWEFAFAGEPLFTFGTCPAYGPRRSRTLGECLVIGVQCRSVFTSISGSTAAGRAAKSRIRRSLAEYEDVPLLADAGDGQGSTAEKWKQYFPEVDGQPLSGKCPAHWEKR</sequence>
<accession>A0A6A0B3U2</accession>
<proteinExistence type="predicted"/>
<organism evidence="1 2">
    <name type="scientific">Streptomyces pacificus</name>
    <dbReference type="NCBI Taxonomy" id="2705029"/>
    <lineage>
        <taxon>Bacteria</taxon>
        <taxon>Bacillati</taxon>
        <taxon>Actinomycetota</taxon>
        <taxon>Actinomycetes</taxon>
        <taxon>Kitasatosporales</taxon>
        <taxon>Streptomycetaceae</taxon>
        <taxon>Streptomyces</taxon>
    </lineage>
</organism>
<dbReference type="PANTHER" id="PTHR40045:SF1">
    <property type="entry name" value="YQCI_YCGG FAMILY PROTEIN"/>
    <property type="match status" value="1"/>
</dbReference>
<dbReference type="AlphaFoldDB" id="A0A6A0B3U2"/>
<dbReference type="RefSeq" id="WP_173266702.1">
    <property type="nucleotide sequence ID" value="NZ_BLLG01000022.1"/>
</dbReference>
<evidence type="ECO:0000313" key="1">
    <source>
        <dbReference type="EMBL" id="GFH38984.1"/>
    </source>
</evidence>
<keyword evidence="2" id="KW-1185">Reference proteome</keyword>